<evidence type="ECO:0000256" key="2">
    <source>
        <dbReference type="ARBA" id="ARBA00022679"/>
    </source>
</evidence>
<sequence length="415" mass="45667">MRVFSVTKSAPELIGPSDETPAGNLPLSFMDRLPPMRFIVESIHVYRHGEEPAQLIRGALAKALVHYYPMAGRFAVSADGELEVACTGDGVWFVEAQADFPLEDVNNLELPLMIRKEDILPYVPPEDMKDVVMLMQVTEFKCGGFVVGIRSDHAMGGGAGVGALMQTVVEMARGLAEPSLKPAWGREAIPNPAKPIVLGPPPVFALMELEKLAVDVPMDYINRLKNQYMVECGQRCSTFDVVLAKVWQSRTQAMDLHPDADTRVAFAASTVHLMKDVLPEGFYGNCGYPLTVSAPAGKVAEASLMEVVRMIREAKESLWTVFSKWLEGDPEADPFRAPPDYGLLAVSDWSKVGFHELDYGWGEPMHVAPLVDDNPFMASGFFLKAPAPKQGVRVMTSCVTKDHVASFRERLTKLE</sequence>
<dbReference type="Gene3D" id="3.30.559.10">
    <property type="entry name" value="Chloramphenicol acetyltransferase-like domain"/>
    <property type="match status" value="2"/>
</dbReference>
<proteinExistence type="inferred from homology"/>
<gene>
    <name evidence="4" type="ORF">Cni_G07867</name>
</gene>
<reference evidence="4 5" key="1">
    <citation type="submission" date="2023-10" db="EMBL/GenBank/DDBJ databases">
        <title>Chromosome-scale genome assembly provides insights into flower coloration mechanisms of Canna indica.</title>
        <authorList>
            <person name="Li C."/>
        </authorList>
    </citation>
    <scope>NUCLEOTIDE SEQUENCE [LARGE SCALE GENOMIC DNA]</scope>
    <source>
        <tissue evidence="4">Flower</tissue>
    </source>
</reference>
<dbReference type="Pfam" id="PF02458">
    <property type="entry name" value="Transferase"/>
    <property type="match status" value="1"/>
</dbReference>
<dbReference type="InterPro" id="IPR050898">
    <property type="entry name" value="Plant_acyltransferase"/>
</dbReference>
<evidence type="ECO:0000313" key="4">
    <source>
        <dbReference type="EMBL" id="WOK99155.1"/>
    </source>
</evidence>
<comment type="similarity">
    <text evidence="1">Belongs to the plant acyltransferase family.</text>
</comment>
<evidence type="ECO:0000256" key="3">
    <source>
        <dbReference type="ARBA" id="ARBA00023315"/>
    </source>
</evidence>
<dbReference type="Proteomes" id="UP001327560">
    <property type="component" value="Chromosome 2"/>
</dbReference>
<dbReference type="PANTHER" id="PTHR31147:SF1">
    <property type="entry name" value="ACYL TRANSFERASE 4"/>
    <property type="match status" value="1"/>
</dbReference>
<evidence type="ECO:0000313" key="5">
    <source>
        <dbReference type="Proteomes" id="UP001327560"/>
    </source>
</evidence>
<dbReference type="GO" id="GO:0016746">
    <property type="term" value="F:acyltransferase activity"/>
    <property type="evidence" value="ECO:0007669"/>
    <property type="project" value="UniProtKB-KW"/>
</dbReference>
<accession>A0AAQ3K4S3</accession>
<dbReference type="EMBL" id="CP136891">
    <property type="protein sequence ID" value="WOK99155.1"/>
    <property type="molecule type" value="Genomic_DNA"/>
</dbReference>
<keyword evidence="3" id="KW-0012">Acyltransferase</keyword>
<keyword evidence="2" id="KW-0808">Transferase</keyword>
<protein>
    <submittedName>
        <fullName evidence="4">Uncharacterized protein</fullName>
    </submittedName>
</protein>
<keyword evidence="5" id="KW-1185">Reference proteome</keyword>
<evidence type="ECO:0000256" key="1">
    <source>
        <dbReference type="ARBA" id="ARBA00009861"/>
    </source>
</evidence>
<dbReference type="AlphaFoldDB" id="A0AAQ3K4S3"/>
<organism evidence="4 5">
    <name type="scientific">Canna indica</name>
    <name type="common">Indian-shot</name>
    <dbReference type="NCBI Taxonomy" id="4628"/>
    <lineage>
        <taxon>Eukaryota</taxon>
        <taxon>Viridiplantae</taxon>
        <taxon>Streptophyta</taxon>
        <taxon>Embryophyta</taxon>
        <taxon>Tracheophyta</taxon>
        <taxon>Spermatophyta</taxon>
        <taxon>Magnoliopsida</taxon>
        <taxon>Liliopsida</taxon>
        <taxon>Zingiberales</taxon>
        <taxon>Cannaceae</taxon>
        <taxon>Canna</taxon>
    </lineage>
</organism>
<dbReference type="InterPro" id="IPR023213">
    <property type="entry name" value="CAT-like_dom_sf"/>
</dbReference>
<name>A0AAQ3K4S3_9LILI</name>
<dbReference type="PANTHER" id="PTHR31147">
    <property type="entry name" value="ACYL TRANSFERASE 4"/>
    <property type="match status" value="1"/>
</dbReference>